<evidence type="ECO:0000256" key="1">
    <source>
        <dbReference type="SAM" id="MobiDB-lite"/>
    </source>
</evidence>
<evidence type="ECO:0000313" key="2">
    <source>
        <dbReference type="EMBL" id="MBA0820322.1"/>
    </source>
</evidence>
<reference evidence="2 3" key="1">
    <citation type="journal article" date="2019" name="Genome Biol. Evol.">
        <title>Insights into the evolution of the New World diploid cottons (Gossypium, subgenus Houzingenia) based on genome sequencing.</title>
        <authorList>
            <person name="Grover C.E."/>
            <person name="Arick M.A. 2nd"/>
            <person name="Thrash A."/>
            <person name="Conover J.L."/>
            <person name="Sanders W.S."/>
            <person name="Peterson D.G."/>
            <person name="Frelichowski J.E."/>
            <person name="Scheffler J.A."/>
            <person name="Scheffler B.E."/>
            <person name="Wendel J.F."/>
        </authorList>
    </citation>
    <scope>NUCLEOTIDE SEQUENCE [LARGE SCALE GENOMIC DNA]</scope>
    <source>
        <strain evidence="2">0</strain>
        <tissue evidence="2">Leaf</tissue>
    </source>
</reference>
<dbReference type="EMBL" id="JABFAD010334192">
    <property type="protein sequence ID" value="MBA0820322.1"/>
    <property type="molecule type" value="Genomic_DNA"/>
</dbReference>
<organism evidence="2 3">
    <name type="scientific">Gossypium harknessii</name>
    <dbReference type="NCBI Taxonomy" id="34285"/>
    <lineage>
        <taxon>Eukaryota</taxon>
        <taxon>Viridiplantae</taxon>
        <taxon>Streptophyta</taxon>
        <taxon>Embryophyta</taxon>
        <taxon>Tracheophyta</taxon>
        <taxon>Spermatophyta</taxon>
        <taxon>Magnoliopsida</taxon>
        <taxon>eudicotyledons</taxon>
        <taxon>Gunneridae</taxon>
        <taxon>Pentapetalae</taxon>
        <taxon>rosids</taxon>
        <taxon>malvids</taxon>
        <taxon>Malvales</taxon>
        <taxon>Malvaceae</taxon>
        <taxon>Malvoideae</taxon>
        <taxon>Gossypium</taxon>
    </lineage>
</organism>
<proteinExistence type="predicted"/>
<protein>
    <submittedName>
        <fullName evidence="2">Uncharacterized protein</fullName>
    </submittedName>
</protein>
<accession>A0A7J9IDX0</accession>
<dbReference type="Proteomes" id="UP000593560">
    <property type="component" value="Unassembled WGS sequence"/>
</dbReference>
<name>A0A7J9IDX0_9ROSI</name>
<dbReference type="AlphaFoldDB" id="A0A7J9IDX0"/>
<feature type="non-terminal residue" evidence="2">
    <location>
        <position position="1"/>
    </location>
</feature>
<comment type="caution">
    <text evidence="2">The sequence shown here is derived from an EMBL/GenBank/DDBJ whole genome shotgun (WGS) entry which is preliminary data.</text>
</comment>
<gene>
    <name evidence="2" type="ORF">Gohar_027922</name>
</gene>
<feature type="region of interest" description="Disordered" evidence="1">
    <location>
        <begin position="28"/>
        <end position="49"/>
    </location>
</feature>
<keyword evidence="3" id="KW-1185">Reference proteome</keyword>
<evidence type="ECO:0000313" key="3">
    <source>
        <dbReference type="Proteomes" id="UP000593560"/>
    </source>
</evidence>
<sequence length="49" mass="5899">MWEIVPVRGKEYIELRAKQIKDWKKQQQEATTTLTSSHRLTRAQQEIDE</sequence>